<dbReference type="Gene3D" id="3.40.50.12550">
    <property type="entry name" value="Ubiquitin-activating enzyme E1, inactive adenylation domain, subdomain 2"/>
    <property type="match status" value="1"/>
</dbReference>
<proteinExistence type="predicted"/>
<gene>
    <name evidence="1" type="ORF">OXX778_LOCUS20130</name>
</gene>
<dbReference type="InterPro" id="IPR035985">
    <property type="entry name" value="Ubiquitin-activating_enz"/>
</dbReference>
<dbReference type="SUPFAM" id="SSF69572">
    <property type="entry name" value="Activating enzymes of the ubiquitin-like proteins"/>
    <property type="match status" value="1"/>
</dbReference>
<evidence type="ECO:0000313" key="1">
    <source>
        <dbReference type="EMBL" id="CAF1079639.1"/>
    </source>
</evidence>
<accession>A0A814MIZ6</accession>
<feature type="non-terminal residue" evidence="1">
    <location>
        <position position="1"/>
    </location>
</feature>
<protein>
    <submittedName>
        <fullName evidence="1">Uncharacterized protein</fullName>
    </submittedName>
</protein>
<comment type="caution">
    <text evidence="1">The sequence shown here is derived from an EMBL/GenBank/DDBJ whole genome shotgun (WGS) entry which is preliminary data.</text>
</comment>
<name>A0A814MIZ6_9BILA</name>
<organism evidence="1 2">
    <name type="scientific">Brachionus calyciflorus</name>
    <dbReference type="NCBI Taxonomy" id="104777"/>
    <lineage>
        <taxon>Eukaryota</taxon>
        <taxon>Metazoa</taxon>
        <taxon>Spiralia</taxon>
        <taxon>Gnathifera</taxon>
        <taxon>Rotifera</taxon>
        <taxon>Eurotatoria</taxon>
        <taxon>Monogononta</taxon>
        <taxon>Pseudotrocha</taxon>
        <taxon>Ploima</taxon>
        <taxon>Brachionidae</taxon>
        <taxon>Brachionus</taxon>
    </lineage>
</organism>
<dbReference type="GO" id="GO:0008641">
    <property type="term" value="F:ubiquitin-like modifier activating enzyme activity"/>
    <property type="evidence" value="ECO:0007669"/>
    <property type="project" value="InterPro"/>
</dbReference>
<evidence type="ECO:0000313" key="2">
    <source>
        <dbReference type="Proteomes" id="UP000663879"/>
    </source>
</evidence>
<sequence length="190" mass="21784">FGLYGFMFVDFNNYQFIVEAAKISEDNFDKQKVPTGNACTPAQKKEEKLALEERNISFKSFESFLNDYPNLIQNLSANKLKRLSKTYLVFLLFRAFNEKNKRAFSESSQEDRESLLNLKKELFESLKLDHEILSDSYLSDKTFGEFSPVNAILGGVIAQEVIKAISKKNEPTENFFIFDGNVMSGEVLKI</sequence>
<dbReference type="Proteomes" id="UP000663879">
    <property type="component" value="Unassembled WGS sequence"/>
</dbReference>
<dbReference type="OrthoDB" id="412647at2759"/>
<reference evidence="1" key="1">
    <citation type="submission" date="2021-02" db="EMBL/GenBank/DDBJ databases">
        <authorList>
            <person name="Nowell W R."/>
        </authorList>
    </citation>
    <scope>NUCLEOTIDE SEQUENCE</scope>
    <source>
        <strain evidence="1">Ploen Becks lab</strain>
    </source>
</reference>
<keyword evidence="2" id="KW-1185">Reference proteome</keyword>
<dbReference type="AlphaFoldDB" id="A0A814MIZ6"/>
<dbReference type="EMBL" id="CAJNOC010006512">
    <property type="protein sequence ID" value="CAF1079639.1"/>
    <property type="molecule type" value="Genomic_DNA"/>
</dbReference>